<comment type="caution">
    <text evidence="3">The sequence shown here is derived from an EMBL/GenBank/DDBJ whole genome shotgun (WGS) entry which is preliminary data.</text>
</comment>
<evidence type="ECO:0000259" key="1">
    <source>
        <dbReference type="SMART" id="SM00477"/>
    </source>
</evidence>
<gene>
    <name evidence="3" type="ORF">P9H32_11935</name>
</gene>
<keyword evidence="3" id="KW-0378">Hydrolase</keyword>
<keyword evidence="4" id="KW-1185">Reference proteome</keyword>
<dbReference type="Pfam" id="PF01223">
    <property type="entry name" value="Endonuclease_NS"/>
    <property type="match status" value="1"/>
</dbReference>
<dbReference type="InterPro" id="IPR001604">
    <property type="entry name" value="Endo_G_ENPP1-like_dom"/>
</dbReference>
<dbReference type="PANTHER" id="PTHR13966:SF5">
    <property type="entry name" value="ENDONUCLEASE G, MITOCHONDRIAL"/>
    <property type="match status" value="1"/>
</dbReference>
<sequence>MTALLYLLISVVYFHLPWSIRFPVYEKAPQLHRALMSAGFKAMNGWDSLALFGKDVEIPIPGNARGDWVYGGYPKQEGFKLIGRAKELHNRGYVVGYSEFLKNPLWVSYRLFDVPKLDSGRRPSGFKADLRTRAGVHHNDYTRSGYDRGHMAPNYGIATRYGPDAQKETFLMSNVIPQTPAVNQGIWRELEMLVAKKYGRYFSEVWIITGPVFQKPVEKLDSGVSIPSAYYKIVVDECDGAVRALAFLIEKDCPPYTRFRKRLVSIDEIETLTGLNFFPGLSEEEQIELETDAAGRLWPRIRPALRYQFKGKTN</sequence>
<accession>A0ABU5MYR9</accession>
<name>A0ABU5MYR9_9BACT</name>
<evidence type="ECO:0000313" key="4">
    <source>
        <dbReference type="Proteomes" id="UP001290861"/>
    </source>
</evidence>
<dbReference type="SMART" id="SM00477">
    <property type="entry name" value="NUC"/>
    <property type="match status" value="1"/>
</dbReference>
<dbReference type="Proteomes" id="UP001290861">
    <property type="component" value="Unassembled WGS sequence"/>
</dbReference>
<reference evidence="3 4" key="1">
    <citation type="journal article" date="2024" name="Appl. Environ. Microbiol.">
        <title>Pontiella agarivorans sp. nov., a novel marine anaerobic bacterium capable of degrading macroalgal polysaccharides and fixing nitrogen.</title>
        <authorList>
            <person name="Liu N."/>
            <person name="Kivenson V."/>
            <person name="Peng X."/>
            <person name="Cui Z."/>
            <person name="Lankiewicz T.S."/>
            <person name="Gosselin K.M."/>
            <person name="English C.J."/>
            <person name="Blair E.M."/>
            <person name="O'Malley M.A."/>
            <person name="Valentine D.L."/>
        </authorList>
    </citation>
    <scope>NUCLEOTIDE SEQUENCE [LARGE SCALE GENOMIC DNA]</scope>
    <source>
        <strain evidence="3 4">NLcol2</strain>
    </source>
</reference>
<proteinExistence type="predicted"/>
<dbReference type="InterPro" id="IPR020821">
    <property type="entry name" value="ENPP1-3/EXOG-like_nuc-like"/>
</dbReference>
<dbReference type="GO" id="GO:0004519">
    <property type="term" value="F:endonuclease activity"/>
    <property type="evidence" value="ECO:0007669"/>
    <property type="project" value="UniProtKB-KW"/>
</dbReference>
<dbReference type="Gene3D" id="3.40.570.10">
    <property type="entry name" value="Extracellular Endonuclease, subunit A"/>
    <property type="match status" value="1"/>
</dbReference>
<evidence type="ECO:0000313" key="3">
    <source>
        <dbReference type="EMBL" id="MDZ8119333.1"/>
    </source>
</evidence>
<organism evidence="3 4">
    <name type="scientific">Pontiella agarivorans</name>
    <dbReference type="NCBI Taxonomy" id="3038953"/>
    <lineage>
        <taxon>Bacteria</taxon>
        <taxon>Pseudomonadati</taxon>
        <taxon>Kiritimatiellota</taxon>
        <taxon>Kiritimatiellia</taxon>
        <taxon>Kiritimatiellales</taxon>
        <taxon>Pontiellaceae</taxon>
        <taxon>Pontiella</taxon>
    </lineage>
</organism>
<feature type="domain" description="ENPP1-3/EXOG-like endonuclease/phosphodiesterase" evidence="1">
    <location>
        <begin position="90"/>
        <end position="284"/>
    </location>
</feature>
<evidence type="ECO:0000259" key="2">
    <source>
        <dbReference type="SMART" id="SM00892"/>
    </source>
</evidence>
<dbReference type="PANTHER" id="PTHR13966">
    <property type="entry name" value="ENDONUCLEASE RELATED"/>
    <property type="match status" value="1"/>
</dbReference>
<feature type="domain" description="DNA/RNA non-specific endonuclease/pyrophosphatase/phosphodiesterase" evidence="2">
    <location>
        <begin position="89"/>
        <end position="284"/>
    </location>
</feature>
<dbReference type="InterPro" id="IPR040255">
    <property type="entry name" value="Non-specific_endonuclease"/>
</dbReference>
<dbReference type="InterPro" id="IPR044925">
    <property type="entry name" value="His-Me_finger_sf"/>
</dbReference>
<keyword evidence="3" id="KW-0255">Endonuclease</keyword>
<dbReference type="EMBL" id="JARVCO010000010">
    <property type="protein sequence ID" value="MDZ8119333.1"/>
    <property type="molecule type" value="Genomic_DNA"/>
</dbReference>
<dbReference type="InterPro" id="IPR044929">
    <property type="entry name" value="DNA/RNA_non-sp_Endonuclease_sf"/>
</dbReference>
<protein>
    <submittedName>
        <fullName evidence="3">DNA/RNA non-specific endonuclease</fullName>
    </submittedName>
</protein>
<keyword evidence="3" id="KW-0540">Nuclease</keyword>
<dbReference type="SUPFAM" id="SSF54060">
    <property type="entry name" value="His-Me finger endonucleases"/>
    <property type="match status" value="1"/>
</dbReference>
<dbReference type="SMART" id="SM00892">
    <property type="entry name" value="Endonuclease_NS"/>
    <property type="match status" value="1"/>
</dbReference>